<proteinExistence type="inferred from homology"/>
<evidence type="ECO:0000256" key="2">
    <source>
        <dbReference type="ARBA" id="ARBA00004496"/>
    </source>
</evidence>
<dbReference type="InterPro" id="IPR012340">
    <property type="entry name" value="NA-bd_OB-fold"/>
</dbReference>
<dbReference type="PROSITE" id="PS01175">
    <property type="entry name" value="RIBONUCLEASE_II"/>
    <property type="match status" value="1"/>
</dbReference>
<evidence type="ECO:0000313" key="12">
    <source>
        <dbReference type="Proteomes" id="UP000824063"/>
    </source>
</evidence>
<dbReference type="Pfam" id="PF08206">
    <property type="entry name" value="OB_RNB"/>
    <property type="match status" value="1"/>
</dbReference>
<evidence type="ECO:0000256" key="6">
    <source>
        <dbReference type="ARBA" id="ARBA00022839"/>
    </source>
</evidence>
<feature type="region of interest" description="Disordered" evidence="9">
    <location>
        <begin position="727"/>
        <end position="783"/>
    </location>
</feature>
<feature type="domain" description="S1 motif" evidence="10">
    <location>
        <begin position="637"/>
        <end position="717"/>
    </location>
</feature>
<keyword evidence="6 8" id="KW-0269">Exonuclease</keyword>
<dbReference type="InterPro" id="IPR011805">
    <property type="entry name" value="RNase_R"/>
</dbReference>
<evidence type="ECO:0000256" key="5">
    <source>
        <dbReference type="ARBA" id="ARBA00022801"/>
    </source>
</evidence>
<dbReference type="SUPFAM" id="SSF50249">
    <property type="entry name" value="Nucleic acid-binding proteins"/>
    <property type="match status" value="4"/>
</dbReference>
<dbReference type="InterPro" id="IPR004476">
    <property type="entry name" value="RNase_II/RNase_R"/>
</dbReference>
<evidence type="ECO:0000256" key="4">
    <source>
        <dbReference type="ARBA" id="ARBA00022722"/>
    </source>
</evidence>
<dbReference type="CDD" id="cd04471">
    <property type="entry name" value="S1_RNase_R"/>
    <property type="match status" value="1"/>
</dbReference>
<feature type="compositionally biased region" description="Basic residues" evidence="9">
    <location>
        <begin position="773"/>
        <end position="783"/>
    </location>
</feature>
<dbReference type="InterPro" id="IPR003029">
    <property type="entry name" value="S1_domain"/>
</dbReference>
<comment type="subcellular location">
    <subcellularLocation>
        <location evidence="2 8">Cytoplasm</location>
    </subcellularLocation>
</comment>
<sequence length="783" mass="89179">MKETIKSKVIDFMEASSKKSFSLEEIAEGLGLQAGTDFKTLVKTIGTMEQEKSVIFTKKGKIKLPQKQILLEGTFRRNERGFGFVTIDPEEDDVYIPKEQTLFALDGDTVAIDITHPADPFKEKGAEGQVIEIRQRQTTQIVGEFSLFSDEEIRETQLYGVVIPKDKKLSGFRVLVADEGVRPMDGSIVIVEITHYPEAEYGMTFEGLVKQVIGYKDEPGMDILSIVIANGIPTKFSDEVLAQANEVPDTVDPADFPNRRNLIGQEIVTIDGEDAKDLDDAVTVKRLANGNYFLGVHIADVSYYVTQDSALDQEAFERGTSVYLTDRVIPMIPQRLSNGICSLNPNVPRLAMSCEMEIDANGTVVKYDIFESIIQTTQRMTYTAVNEILEEEEPETLVKYETLVPMFQTMAELHHLLEAMRKRRGAVSFEDNEAKIVVDEEGHPLEIVFRERGVGERLIESFMLAANETVAKHFNQKKFPFIYRIHEEPKEEKMRRFIDFASILGIVVKNTKGSVNPKTLQSIVEEVSGRAESLVLNTMLLRSMQQAKYLEDNYGHYGLAAEYYTHFTSPIRRYPDLIVHRLIRSYQNNSSDENQAYWAEEIPEIAFHSSQMERRAVTTEREVDALKKAEFMADHVGEEFEGVISSVLKFGFFVELPNTIEGLIHMSTLKQDYFHYFENHLALVGERTGITFKIGQKVRIKVTKSDPETREIDFELLDAEPVAPIVMKDRQSKKTNSRRNERETVRMNEAKGKKDTKSKKKGKKKPFYISAVKKNRKKTDRKK</sequence>
<dbReference type="Gene3D" id="2.40.50.140">
    <property type="entry name" value="Nucleic acid-binding proteins"/>
    <property type="match status" value="2"/>
</dbReference>
<comment type="similarity">
    <text evidence="8">Belongs to the RNR ribonuclease family. RNase R subfamily.</text>
</comment>
<dbReference type="GO" id="GO:0008859">
    <property type="term" value="F:exoribonuclease II activity"/>
    <property type="evidence" value="ECO:0007669"/>
    <property type="project" value="UniProtKB-UniRule"/>
</dbReference>
<organism evidence="11 12">
    <name type="scientific">Candidatus Enterococcus avicola</name>
    <dbReference type="NCBI Taxonomy" id="2838561"/>
    <lineage>
        <taxon>Bacteria</taxon>
        <taxon>Bacillati</taxon>
        <taxon>Bacillota</taxon>
        <taxon>Bacilli</taxon>
        <taxon>Lactobacillales</taxon>
        <taxon>Enterococcaceae</taxon>
        <taxon>Enterococcus</taxon>
    </lineage>
</organism>
<dbReference type="EMBL" id="DXBN01000234">
    <property type="protein sequence ID" value="HIZ54274.1"/>
    <property type="molecule type" value="Genomic_DNA"/>
</dbReference>
<dbReference type="GO" id="GO:0006402">
    <property type="term" value="P:mRNA catabolic process"/>
    <property type="evidence" value="ECO:0007669"/>
    <property type="project" value="TreeGrafter"/>
</dbReference>
<dbReference type="SMART" id="SM00955">
    <property type="entry name" value="RNB"/>
    <property type="match status" value="1"/>
</dbReference>
<evidence type="ECO:0000256" key="1">
    <source>
        <dbReference type="ARBA" id="ARBA00001849"/>
    </source>
</evidence>
<dbReference type="PROSITE" id="PS50126">
    <property type="entry name" value="S1"/>
    <property type="match status" value="1"/>
</dbReference>
<evidence type="ECO:0000256" key="9">
    <source>
        <dbReference type="SAM" id="MobiDB-lite"/>
    </source>
</evidence>
<dbReference type="InterPro" id="IPR001900">
    <property type="entry name" value="RNase_II/R"/>
</dbReference>
<dbReference type="SMART" id="SM00316">
    <property type="entry name" value="S1"/>
    <property type="match status" value="1"/>
</dbReference>
<evidence type="ECO:0000256" key="3">
    <source>
        <dbReference type="ARBA" id="ARBA00022490"/>
    </source>
</evidence>
<keyword evidence="3 8" id="KW-0963">Cytoplasm</keyword>
<protein>
    <recommendedName>
        <fullName evidence="8">Ribonuclease R</fullName>
        <shortName evidence="8">RNase R</shortName>
        <ecNumber evidence="8">3.1.13.1</ecNumber>
    </recommendedName>
</protein>
<dbReference type="InterPro" id="IPR050180">
    <property type="entry name" value="RNR_Ribonuclease"/>
</dbReference>
<evidence type="ECO:0000256" key="8">
    <source>
        <dbReference type="HAMAP-Rule" id="MF_01895"/>
    </source>
</evidence>
<evidence type="ECO:0000256" key="7">
    <source>
        <dbReference type="ARBA" id="ARBA00022884"/>
    </source>
</evidence>
<dbReference type="NCBIfam" id="TIGR00358">
    <property type="entry name" value="3_prime_RNase"/>
    <property type="match status" value="1"/>
</dbReference>
<feature type="compositionally biased region" description="Basic residues" evidence="9">
    <location>
        <begin position="756"/>
        <end position="766"/>
    </location>
</feature>
<comment type="catalytic activity">
    <reaction evidence="1 8">
        <text>Exonucleolytic cleavage in the 3'- to 5'-direction to yield nucleoside 5'-phosphates.</text>
        <dbReference type="EC" id="3.1.13.1"/>
    </reaction>
</comment>
<dbReference type="EC" id="3.1.13.1" evidence="8"/>
<reference evidence="11" key="2">
    <citation type="submission" date="2021-04" db="EMBL/GenBank/DDBJ databases">
        <authorList>
            <person name="Gilroy R."/>
        </authorList>
    </citation>
    <scope>NUCLEOTIDE SEQUENCE</scope>
    <source>
        <strain evidence="11">CHK172-16539</strain>
    </source>
</reference>
<feature type="compositionally biased region" description="Basic and acidic residues" evidence="9">
    <location>
        <begin position="727"/>
        <end position="755"/>
    </location>
</feature>
<comment type="function">
    <text evidence="8">3'-5' exoribonuclease that releases 5'-nucleoside monophosphates and is involved in maturation of structured RNAs.</text>
</comment>
<dbReference type="InterPro" id="IPR040476">
    <property type="entry name" value="CSD2"/>
</dbReference>
<dbReference type="Pfam" id="PF00575">
    <property type="entry name" value="S1"/>
    <property type="match status" value="1"/>
</dbReference>
<dbReference type="Pfam" id="PF17876">
    <property type="entry name" value="CSD2"/>
    <property type="match status" value="1"/>
</dbReference>
<comment type="caution">
    <text evidence="11">The sequence shown here is derived from an EMBL/GenBank/DDBJ whole genome shotgun (WGS) entry which is preliminary data.</text>
</comment>
<gene>
    <name evidence="8 11" type="primary">rnr</name>
    <name evidence="11" type="ORF">IAA20_10060</name>
</gene>
<reference evidence="11" key="1">
    <citation type="journal article" date="2021" name="PeerJ">
        <title>Extensive microbial diversity within the chicken gut microbiome revealed by metagenomics and culture.</title>
        <authorList>
            <person name="Gilroy R."/>
            <person name="Ravi A."/>
            <person name="Getino M."/>
            <person name="Pursley I."/>
            <person name="Horton D.L."/>
            <person name="Alikhan N.F."/>
            <person name="Baker D."/>
            <person name="Gharbi K."/>
            <person name="Hall N."/>
            <person name="Watson M."/>
            <person name="Adriaenssens E.M."/>
            <person name="Foster-Nyarko E."/>
            <person name="Jarju S."/>
            <person name="Secka A."/>
            <person name="Antonio M."/>
            <person name="Oren A."/>
            <person name="Chaudhuri R.R."/>
            <person name="La Ragione R."/>
            <person name="Hildebrand F."/>
            <person name="Pallen M.J."/>
        </authorList>
    </citation>
    <scope>NUCLEOTIDE SEQUENCE</scope>
    <source>
        <strain evidence="11">CHK172-16539</strain>
    </source>
</reference>
<keyword evidence="5 8" id="KW-0378">Hydrolase</keyword>
<accession>A0A9D2F863</accession>
<dbReference type="NCBIfam" id="TIGR02063">
    <property type="entry name" value="RNase_R"/>
    <property type="match status" value="1"/>
</dbReference>
<keyword evidence="7 8" id="KW-0694">RNA-binding</keyword>
<dbReference type="InterPro" id="IPR022966">
    <property type="entry name" value="RNase_II/R_CS"/>
</dbReference>
<dbReference type="HAMAP" id="MF_01895">
    <property type="entry name" value="RNase_R"/>
    <property type="match status" value="1"/>
</dbReference>
<evidence type="ECO:0000259" key="10">
    <source>
        <dbReference type="PROSITE" id="PS50126"/>
    </source>
</evidence>
<dbReference type="GO" id="GO:0003723">
    <property type="term" value="F:RNA binding"/>
    <property type="evidence" value="ECO:0007669"/>
    <property type="project" value="UniProtKB-UniRule"/>
</dbReference>
<dbReference type="GO" id="GO:0005829">
    <property type="term" value="C:cytosol"/>
    <property type="evidence" value="ECO:0007669"/>
    <property type="project" value="TreeGrafter"/>
</dbReference>
<dbReference type="Proteomes" id="UP000824063">
    <property type="component" value="Unassembled WGS sequence"/>
</dbReference>
<dbReference type="Pfam" id="PF00773">
    <property type="entry name" value="RNB"/>
    <property type="match status" value="1"/>
</dbReference>
<name>A0A9D2F863_9ENTE</name>
<dbReference type="AlphaFoldDB" id="A0A9D2F863"/>
<keyword evidence="4 8" id="KW-0540">Nuclease</keyword>
<evidence type="ECO:0000313" key="11">
    <source>
        <dbReference type="EMBL" id="HIZ54274.1"/>
    </source>
</evidence>
<dbReference type="InterPro" id="IPR013223">
    <property type="entry name" value="RNase_B_OB_dom"/>
</dbReference>
<dbReference type="PANTHER" id="PTHR23355">
    <property type="entry name" value="RIBONUCLEASE"/>
    <property type="match status" value="1"/>
</dbReference>
<dbReference type="PANTHER" id="PTHR23355:SF9">
    <property type="entry name" value="DIS3-LIKE EXONUCLEASE 2"/>
    <property type="match status" value="1"/>
</dbReference>